<dbReference type="InterPro" id="IPR004709">
    <property type="entry name" value="NaH_exchanger"/>
</dbReference>
<dbReference type="Gene3D" id="6.10.140.1330">
    <property type="match status" value="1"/>
</dbReference>
<evidence type="ECO:0000256" key="13">
    <source>
        <dbReference type="RuleBase" id="RU003722"/>
    </source>
</evidence>
<keyword evidence="16" id="KW-0732">Signal</keyword>
<feature type="signal peptide" evidence="16">
    <location>
        <begin position="1"/>
        <end position="35"/>
    </location>
</feature>
<protein>
    <recommendedName>
        <fullName evidence="13">Sodium/hydrogen exchanger</fullName>
    </recommendedName>
</protein>
<evidence type="ECO:0000313" key="19">
    <source>
        <dbReference type="Proteomes" id="UP001107558"/>
    </source>
</evidence>
<evidence type="ECO:0000256" key="9">
    <source>
        <dbReference type="ARBA" id="ARBA00023053"/>
    </source>
</evidence>
<dbReference type="PRINTS" id="PR01084">
    <property type="entry name" value="NAHEXCHNGR"/>
</dbReference>
<keyword evidence="6 13" id="KW-0812">Transmembrane</keyword>
<keyword evidence="8 15" id="KW-1133">Transmembrane helix</keyword>
<dbReference type="PANTHER" id="PTHR10110:SF98">
    <property type="entry name" value="SODIUM_HYDROGEN EXCHANGER"/>
    <property type="match status" value="1"/>
</dbReference>
<keyword evidence="11 15" id="KW-0472">Membrane</keyword>
<feature type="transmembrane region" description="Helical" evidence="15">
    <location>
        <begin position="218"/>
        <end position="246"/>
    </location>
</feature>
<keyword evidence="7" id="KW-0967">Endosome</keyword>
<keyword evidence="19" id="KW-1185">Reference proteome</keyword>
<dbReference type="InterPro" id="IPR018410">
    <property type="entry name" value="Na/H_exchanger_3/5"/>
</dbReference>
<evidence type="ECO:0000313" key="18">
    <source>
        <dbReference type="EMBL" id="KAG5681232.1"/>
    </source>
</evidence>
<accession>A0A9J6CHA8</accession>
<keyword evidence="9" id="KW-0915">Sodium</keyword>
<evidence type="ECO:0000256" key="14">
    <source>
        <dbReference type="SAM" id="MobiDB-lite"/>
    </source>
</evidence>
<feature type="region of interest" description="Disordered" evidence="14">
    <location>
        <begin position="796"/>
        <end position="841"/>
    </location>
</feature>
<evidence type="ECO:0000256" key="1">
    <source>
        <dbReference type="ARBA" id="ARBA00004195"/>
    </source>
</evidence>
<evidence type="ECO:0000256" key="5">
    <source>
        <dbReference type="ARBA" id="ARBA00022475"/>
    </source>
</evidence>
<feature type="region of interest" description="Disordered" evidence="14">
    <location>
        <begin position="726"/>
        <end position="761"/>
    </location>
</feature>
<dbReference type="Proteomes" id="UP001107558">
    <property type="component" value="Chromosome 1"/>
</dbReference>
<dbReference type="PRINTS" id="PR01087">
    <property type="entry name" value="NAHEXCHNGR3"/>
</dbReference>
<evidence type="ECO:0000256" key="6">
    <source>
        <dbReference type="ARBA" id="ARBA00022692"/>
    </source>
</evidence>
<comment type="subcellular location">
    <subcellularLocation>
        <location evidence="2">Cell membrane</location>
        <topology evidence="2">Multi-pass membrane protein</topology>
    </subcellularLocation>
    <subcellularLocation>
        <location evidence="1">Recycling endosome membrane</location>
        <topology evidence="1">Multi-pass membrane protein</topology>
    </subcellularLocation>
</comment>
<feature type="compositionally biased region" description="Basic and acidic residues" evidence="14">
    <location>
        <begin position="808"/>
        <end position="821"/>
    </location>
</feature>
<proteinExistence type="inferred from homology"/>
<dbReference type="AlphaFoldDB" id="A0A9J6CHA8"/>
<evidence type="ECO:0000256" key="4">
    <source>
        <dbReference type="ARBA" id="ARBA00022449"/>
    </source>
</evidence>
<evidence type="ECO:0000259" key="17">
    <source>
        <dbReference type="Pfam" id="PF00999"/>
    </source>
</evidence>
<evidence type="ECO:0000256" key="8">
    <source>
        <dbReference type="ARBA" id="ARBA00022989"/>
    </source>
</evidence>
<keyword evidence="10 13" id="KW-0406">Ion transport</keyword>
<evidence type="ECO:0000256" key="10">
    <source>
        <dbReference type="ARBA" id="ARBA00023065"/>
    </source>
</evidence>
<feature type="transmembrane region" description="Helical" evidence="15">
    <location>
        <begin position="442"/>
        <end position="465"/>
    </location>
</feature>
<evidence type="ECO:0000256" key="15">
    <source>
        <dbReference type="SAM" id="Phobius"/>
    </source>
</evidence>
<dbReference type="Pfam" id="PF00999">
    <property type="entry name" value="Na_H_Exchanger"/>
    <property type="match status" value="1"/>
</dbReference>
<feature type="transmembrane region" description="Helical" evidence="15">
    <location>
        <begin position="477"/>
        <end position="499"/>
    </location>
</feature>
<evidence type="ECO:0000256" key="16">
    <source>
        <dbReference type="SAM" id="SignalP"/>
    </source>
</evidence>
<dbReference type="GO" id="GO:0098719">
    <property type="term" value="P:sodium ion import across plasma membrane"/>
    <property type="evidence" value="ECO:0007669"/>
    <property type="project" value="TreeGrafter"/>
</dbReference>
<gene>
    <name evidence="18" type="ORF">PVAND_010685</name>
</gene>
<feature type="compositionally biased region" description="Polar residues" evidence="14">
    <location>
        <begin position="978"/>
        <end position="1001"/>
    </location>
</feature>
<keyword evidence="12 13" id="KW-0739">Sodium transport</keyword>
<dbReference type="GO" id="GO:0005886">
    <property type="term" value="C:plasma membrane"/>
    <property type="evidence" value="ECO:0007669"/>
    <property type="project" value="UniProtKB-SubCell"/>
</dbReference>
<feature type="transmembrane region" description="Helical" evidence="15">
    <location>
        <begin position="129"/>
        <end position="147"/>
    </location>
</feature>
<feature type="region of interest" description="Disordered" evidence="14">
    <location>
        <begin position="975"/>
        <end position="1045"/>
    </location>
</feature>
<dbReference type="EMBL" id="JADBJN010000001">
    <property type="protein sequence ID" value="KAG5681232.1"/>
    <property type="molecule type" value="Genomic_DNA"/>
</dbReference>
<comment type="caution">
    <text evidence="18">The sequence shown here is derived from an EMBL/GenBank/DDBJ whole genome shotgun (WGS) entry which is preliminary data.</text>
</comment>
<dbReference type="InterPro" id="IPR006153">
    <property type="entry name" value="Cation/H_exchanger_TM"/>
</dbReference>
<reference evidence="18" key="1">
    <citation type="submission" date="2021-03" db="EMBL/GenBank/DDBJ databases">
        <title>Chromosome level genome of the anhydrobiotic midge Polypedilum vanderplanki.</title>
        <authorList>
            <person name="Yoshida Y."/>
            <person name="Kikawada T."/>
            <person name="Gusev O."/>
        </authorList>
    </citation>
    <scope>NUCLEOTIDE SEQUENCE</scope>
    <source>
        <strain evidence="18">NIAS01</strain>
        <tissue evidence="18">Whole body or cell culture</tissue>
    </source>
</reference>
<dbReference type="GO" id="GO:0051453">
    <property type="term" value="P:regulation of intracellular pH"/>
    <property type="evidence" value="ECO:0007669"/>
    <property type="project" value="TreeGrafter"/>
</dbReference>
<organism evidence="18 19">
    <name type="scientific">Polypedilum vanderplanki</name>
    <name type="common">Sleeping chironomid midge</name>
    <dbReference type="NCBI Taxonomy" id="319348"/>
    <lineage>
        <taxon>Eukaryota</taxon>
        <taxon>Metazoa</taxon>
        <taxon>Ecdysozoa</taxon>
        <taxon>Arthropoda</taxon>
        <taxon>Hexapoda</taxon>
        <taxon>Insecta</taxon>
        <taxon>Pterygota</taxon>
        <taxon>Neoptera</taxon>
        <taxon>Endopterygota</taxon>
        <taxon>Diptera</taxon>
        <taxon>Nematocera</taxon>
        <taxon>Chironomoidea</taxon>
        <taxon>Chironomidae</taxon>
        <taxon>Chironominae</taxon>
        <taxon>Polypedilum</taxon>
        <taxon>Polypedilum</taxon>
    </lineage>
</organism>
<dbReference type="InterPro" id="IPR018422">
    <property type="entry name" value="Cation/H_exchanger_CPA1"/>
</dbReference>
<evidence type="ECO:0000256" key="2">
    <source>
        <dbReference type="ARBA" id="ARBA00004651"/>
    </source>
</evidence>
<dbReference type="GO" id="GO:0015386">
    <property type="term" value="F:potassium:proton antiporter activity"/>
    <property type="evidence" value="ECO:0007669"/>
    <property type="project" value="TreeGrafter"/>
</dbReference>
<feature type="domain" description="Cation/H+ exchanger transmembrane" evidence="17">
    <location>
        <begin position="138"/>
        <end position="534"/>
    </location>
</feature>
<dbReference type="GO" id="GO:0055038">
    <property type="term" value="C:recycling endosome membrane"/>
    <property type="evidence" value="ECO:0007669"/>
    <property type="project" value="UniProtKB-SubCell"/>
</dbReference>
<feature type="transmembrane region" description="Helical" evidence="15">
    <location>
        <begin position="190"/>
        <end position="206"/>
    </location>
</feature>
<feature type="compositionally biased region" description="Polar residues" evidence="14">
    <location>
        <begin position="747"/>
        <end position="761"/>
    </location>
</feature>
<keyword evidence="4 13" id="KW-0050">Antiport</keyword>
<dbReference type="Gene3D" id="6.10.250.1040">
    <property type="match status" value="1"/>
</dbReference>
<evidence type="ECO:0000256" key="11">
    <source>
        <dbReference type="ARBA" id="ARBA00023136"/>
    </source>
</evidence>
<evidence type="ECO:0000256" key="12">
    <source>
        <dbReference type="ARBA" id="ARBA00023201"/>
    </source>
</evidence>
<dbReference type="NCBIfam" id="TIGR00840">
    <property type="entry name" value="b_cpa1"/>
    <property type="match status" value="1"/>
</dbReference>
<evidence type="ECO:0000256" key="3">
    <source>
        <dbReference type="ARBA" id="ARBA00022448"/>
    </source>
</evidence>
<keyword evidence="5" id="KW-1003">Cell membrane</keyword>
<dbReference type="PANTHER" id="PTHR10110">
    <property type="entry name" value="SODIUM/HYDROGEN EXCHANGER"/>
    <property type="match status" value="1"/>
</dbReference>
<comment type="similarity">
    <text evidence="13">Belongs to the monovalent cation:proton antiporter 1 (CPA1) transporter (TC 2.A.36) family.</text>
</comment>
<keyword evidence="3 13" id="KW-0813">Transport</keyword>
<feature type="region of interest" description="Disordered" evidence="14">
    <location>
        <begin position="923"/>
        <end position="946"/>
    </location>
</feature>
<dbReference type="OrthoDB" id="196264at2759"/>
<feature type="transmembrane region" description="Helical" evidence="15">
    <location>
        <begin position="159"/>
        <end position="178"/>
    </location>
</feature>
<sequence>MLAFMKENMMLSKKKNLIFMVLFNVLLLNCGYVQARPNATASFQGTGDNSKIQSLEPPNLNLPTGDASSSHINHEDSALPSIQHDHHMIKSVQHNDEHVAHGEHASEVGGHSVPERYPVTTVDFARVELPFIIGIWILFASIAKIGFHMTPKINKILPESSLLIVVGIVIGLILYTSTKLHVQPLTPNTFFFYMLPPIILDAGYFMPNRLFFDNIGTILLMAVVGTIYNVATIGGALYFCGMTGIFGVETPLLDTFLFSSLISAVDPVAVLAVFEEIHVNEILYIVVFGESLLNDAVTVVLYHMFETYNEMGASNIQLADVVNGALSFLCVALGGVAIGVIWGFLTGLVTRFTDHVRVIEPIFVFVMAYLAYLNAEIFHWSGILAITFCGITMKNYVEANISHKSHTTIKYALKMLSSSSETIIFIFLGVATVNNQHVWNTWFVLLTIVFCSVFRVIGVIMLVAIANRFRIHKLSNVDQFVMSYGGLRGAIAFALVLLIDPNHVPLAPLFVTTTICVIYFTVFLQGITIKPLVRILNVKRAEKRKPTMNERIHERFIDHMMAGMEDICGKTGNYTIRDKFKRFDNRFIRPYLIRDLKGAEPKIIETYSKLAMKDAIDYMRRNPSTIGQMTGTESMSALFRNYTSGALGGSPSFSNFESSTRNLDMQELDYNPSRKDLTDARIHHLLAEELKPYRRHRRLSYSRHTVDDRDLSTQVNYKMRMNIHRMAQGDRKHHKRSKRMNKDGSKQNHVSFPEFQQNGSAKQLANDYINEVLNEKHEEDSRQAQSDDWEGGLTFIAKSSRENGNAQDESKRYSRDSEGEANRVTTPTAPESILPWKREDDKEDCGVIQQTEFPSWANNKEYLAYNSPSATFLGGITKPKQKNSVIGLFRRESHGESDGGGIRDKRSGSIGGQVVYEIEPTGHSSQFPVTASHRRNTRKGSLLEVSGDTTIPEEILDATKLPKRGGGQPQQYIIAKTTPKNTRSRNNGSSSQQTRGLLSHSSDSEISDDGGVKEKLMKQQKSKLHFSVGSDDEDDEEEGLRMKRS</sequence>
<feature type="transmembrane region" description="Helical" evidence="15">
    <location>
        <begin position="281"/>
        <end position="305"/>
    </location>
</feature>
<feature type="transmembrane region" description="Helical" evidence="15">
    <location>
        <begin position="325"/>
        <end position="349"/>
    </location>
</feature>
<feature type="transmembrane region" description="Helical" evidence="15">
    <location>
        <begin position="505"/>
        <end position="524"/>
    </location>
</feature>
<name>A0A9J6CHA8_POLVA</name>
<evidence type="ECO:0000256" key="7">
    <source>
        <dbReference type="ARBA" id="ARBA00022753"/>
    </source>
</evidence>
<dbReference type="GO" id="GO:0015385">
    <property type="term" value="F:sodium:proton antiporter activity"/>
    <property type="evidence" value="ECO:0007669"/>
    <property type="project" value="InterPro"/>
</dbReference>
<feature type="chain" id="PRO_5039901651" description="Sodium/hydrogen exchanger" evidence="16">
    <location>
        <begin position="36"/>
        <end position="1045"/>
    </location>
</feature>